<dbReference type="GO" id="GO:0005737">
    <property type="term" value="C:cytoplasm"/>
    <property type="evidence" value="ECO:0007669"/>
    <property type="project" value="TreeGrafter"/>
</dbReference>
<dbReference type="GO" id="GO:0000287">
    <property type="term" value="F:magnesium ion binding"/>
    <property type="evidence" value="ECO:0007669"/>
    <property type="project" value="InterPro"/>
</dbReference>
<dbReference type="NCBIfam" id="TIGR01251">
    <property type="entry name" value="ribP_PPkin"/>
    <property type="match status" value="1"/>
</dbReference>
<dbReference type="Proteomes" id="UP000474957">
    <property type="component" value="Unassembled WGS sequence"/>
</dbReference>
<comment type="caution">
    <text evidence="5">The sequence shown here is derived from an EMBL/GenBank/DDBJ whole genome shotgun (WGS) entry which is preliminary data.</text>
</comment>
<name>A0A6L5Z8A2_9RHOB</name>
<dbReference type="InterPro" id="IPR005946">
    <property type="entry name" value="Rib-P_diPkinase"/>
</dbReference>
<keyword evidence="5" id="KW-0418">Kinase</keyword>
<evidence type="ECO:0000313" key="6">
    <source>
        <dbReference type="Proteomes" id="UP000474957"/>
    </source>
</evidence>
<feature type="domain" description="Phosphoribosyltransferase" evidence="3">
    <location>
        <begin position="142"/>
        <end position="268"/>
    </location>
</feature>
<keyword evidence="1 2" id="KW-0545">Nucleotide biosynthesis</keyword>
<gene>
    <name evidence="5" type="primary">prs</name>
    <name evidence="5" type="ORF">GE300_21655</name>
</gene>
<evidence type="ECO:0000259" key="4">
    <source>
        <dbReference type="Pfam" id="PF13793"/>
    </source>
</evidence>
<dbReference type="GO" id="GO:0004749">
    <property type="term" value="F:ribose phosphate diphosphokinase activity"/>
    <property type="evidence" value="ECO:0007669"/>
    <property type="project" value="UniProtKB-EC"/>
</dbReference>
<dbReference type="AlphaFoldDB" id="A0A6L5Z8A2"/>
<dbReference type="GO" id="GO:0016301">
    <property type="term" value="F:kinase activity"/>
    <property type="evidence" value="ECO:0007669"/>
    <property type="project" value="UniProtKB-KW"/>
</dbReference>
<dbReference type="SMART" id="SM01400">
    <property type="entry name" value="Pribosyltran_N"/>
    <property type="match status" value="1"/>
</dbReference>
<dbReference type="EMBL" id="WIND01000047">
    <property type="protein sequence ID" value="MSU92152.1"/>
    <property type="molecule type" value="Genomic_DNA"/>
</dbReference>
<dbReference type="EC" id="2.7.6.1" evidence="5"/>
<dbReference type="InterPro" id="IPR029057">
    <property type="entry name" value="PRTase-like"/>
</dbReference>
<dbReference type="NCBIfam" id="NF005537">
    <property type="entry name" value="PRK07199.1"/>
    <property type="match status" value="1"/>
</dbReference>
<organism evidence="5 6">
    <name type="scientific">Halovulum marinum</name>
    <dbReference type="NCBI Taxonomy" id="2662447"/>
    <lineage>
        <taxon>Bacteria</taxon>
        <taxon>Pseudomonadati</taxon>
        <taxon>Pseudomonadota</taxon>
        <taxon>Alphaproteobacteria</taxon>
        <taxon>Rhodobacterales</taxon>
        <taxon>Paracoccaceae</taxon>
        <taxon>Halovulum</taxon>
    </lineage>
</organism>
<dbReference type="PANTHER" id="PTHR10210">
    <property type="entry name" value="RIBOSE-PHOSPHATE DIPHOSPHOKINASE FAMILY MEMBER"/>
    <property type="match status" value="1"/>
</dbReference>
<comment type="similarity">
    <text evidence="2">Belongs to the ribose-phosphate pyrophosphokinase family.</text>
</comment>
<dbReference type="SUPFAM" id="SSF53271">
    <property type="entry name" value="PRTase-like"/>
    <property type="match status" value="2"/>
</dbReference>
<evidence type="ECO:0000256" key="2">
    <source>
        <dbReference type="RuleBase" id="RU004324"/>
    </source>
</evidence>
<dbReference type="InterPro" id="IPR000836">
    <property type="entry name" value="PRTase_dom"/>
</dbReference>
<evidence type="ECO:0000313" key="5">
    <source>
        <dbReference type="EMBL" id="MSU92152.1"/>
    </source>
</evidence>
<reference evidence="5 6" key="1">
    <citation type="submission" date="2019-10" db="EMBL/GenBank/DDBJ databases">
        <title>Cognatihalovulum marinum gen. nov. sp. nov., a new member of the family Rhodobacteraceae isolated from deep seawater of the Northwest Indian Ocean.</title>
        <authorList>
            <person name="Ruan C."/>
            <person name="Wang J."/>
            <person name="Zheng X."/>
            <person name="Song L."/>
            <person name="Zhu Y."/>
            <person name="Huang Y."/>
            <person name="Lu Z."/>
            <person name="Du W."/>
            <person name="Huang L."/>
            <person name="Dai X."/>
        </authorList>
    </citation>
    <scope>NUCLEOTIDE SEQUENCE [LARGE SCALE GENOMIC DNA]</scope>
    <source>
        <strain evidence="5 6">2CG4</strain>
    </source>
</reference>
<dbReference type="Pfam" id="PF00156">
    <property type="entry name" value="Pribosyltran"/>
    <property type="match status" value="1"/>
</dbReference>
<proteinExistence type="inferred from homology"/>
<sequence>MILVPFPEMQPLAEDLAPAIGAELRALDWHRFPDGESLISLPGNLDGADVALLATLRDPDRLALPLRFAAATSREMGARRVGLIAPYLGYMRQDRRFDAGQAVSAPLFAQFLGESFDWLVTVDPHLHRIARLRDVFPMPAVRAVSAPLLAEWIETNLPDAVLLGPDSESQQWVAEVARLAGRPHEVLRKVRSGDRRVDVSVPESAAHQSGTPVILDDIASSGSTMARAVERLLAAGTTAPVCLVIHAVFAEGAQDVIMSAGAARIVTTDTIPHPSNAIGTAAMLASAVRSVLSGLDLPSRASSLKSESRGLNEAANAAFGAGL</sequence>
<dbReference type="InterPro" id="IPR029099">
    <property type="entry name" value="Pribosyltran_N"/>
</dbReference>
<dbReference type="Pfam" id="PF13793">
    <property type="entry name" value="Pribosyltran_N"/>
    <property type="match status" value="1"/>
</dbReference>
<dbReference type="CDD" id="cd06223">
    <property type="entry name" value="PRTases_typeI"/>
    <property type="match status" value="1"/>
</dbReference>
<accession>A0A6L5Z8A2</accession>
<keyword evidence="6" id="KW-1185">Reference proteome</keyword>
<dbReference type="GO" id="GO:0002189">
    <property type="term" value="C:ribose phosphate diphosphokinase complex"/>
    <property type="evidence" value="ECO:0007669"/>
    <property type="project" value="TreeGrafter"/>
</dbReference>
<feature type="domain" description="Ribose-phosphate pyrophosphokinase N-terminal" evidence="4">
    <location>
        <begin position="6"/>
        <end position="113"/>
    </location>
</feature>
<dbReference type="GO" id="GO:0006164">
    <property type="term" value="P:purine nucleotide biosynthetic process"/>
    <property type="evidence" value="ECO:0007669"/>
    <property type="project" value="TreeGrafter"/>
</dbReference>
<keyword evidence="5" id="KW-0808">Transferase</keyword>
<evidence type="ECO:0000259" key="3">
    <source>
        <dbReference type="Pfam" id="PF00156"/>
    </source>
</evidence>
<dbReference type="RefSeq" id="WP_154449663.1">
    <property type="nucleotide sequence ID" value="NZ_WIND01000047.1"/>
</dbReference>
<dbReference type="Gene3D" id="3.40.50.2020">
    <property type="match status" value="2"/>
</dbReference>
<dbReference type="PANTHER" id="PTHR10210:SF41">
    <property type="entry name" value="RIBOSE-PHOSPHATE PYROPHOSPHOKINASE 1, CHLOROPLASTIC"/>
    <property type="match status" value="1"/>
</dbReference>
<protein>
    <submittedName>
        <fullName evidence="5">Ribose-phosphate diphosphokinase</fullName>
        <ecNumber evidence="5">2.7.6.1</ecNumber>
    </submittedName>
</protein>
<dbReference type="GO" id="GO:0006015">
    <property type="term" value="P:5-phosphoribose 1-diphosphate biosynthetic process"/>
    <property type="evidence" value="ECO:0007669"/>
    <property type="project" value="TreeGrafter"/>
</dbReference>
<evidence type="ECO:0000256" key="1">
    <source>
        <dbReference type="ARBA" id="ARBA00022727"/>
    </source>
</evidence>